<accession>A0A1H5AQF3</accession>
<name>A0A1H5AQF3_STRMJ</name>
<gene>
    <name evidence="1" type="ORF">SAMN04490356_8479</name>
</gene>
<dbReference type="InterPro" id="IPR036291">
    <property type="entry name" value="NAD(P)-bd_dom_sf"/>
</dbReference>
<evidence type="ECO:0000313" key="1">
    <source>
        <dbReference type="EMBL" id="SED44563.1"/>
    </source>
</evidence>
<protein>
    <recommendedName>
        <fullName evidence="3">NAD(P)H-binding</fullName>
    </recommendedName>
</protein>
<sequence length="218" mass="23970">MVAFTSGTEQVAGSRHRRPNFFWRPWTSAGEPSSWPRRPRAVGGPPCLQRHLAQTGELPGPCDVKSPTVSAAAERLCRGVANLLAVEAAVGVRHHVSLSVVGVERLREEGYFRAPHAQEELIRRSPMPYSITRTTQLFESVGDIADAATEDWIIWLAPAQIQPVSCADVATSAFTGDQDRGRGGRFQERSFSGLRTTQTCATRWSVTSRLMTAATWRP</sequence>
<dbReference type="EMBL" id="FNST01000002">
    <property type="protein sequence ID" value="SED44563.1"/>
    <property type="molecule type" value="Genomic_DNA"/>
</dbReference>
<organism evidence="1 2">
    <name type="scientific">Streptomyces melanosporofaciens</name>
    <dbReference type="NCBI Taxonomy" id="67327"/>
    <lineage>
        <taxon>Bacteria</taxon>
        <taxon>Bacillati</taxon>
        <taxon>Actinomycetota</taxon>
        <taxon>Actinomycetes</taxon>
        <taxon>Kitasatosporales</taxon>
        <taxon>Streptomycetaceae</taxon>
        <taxon>Streptomyces</taxon>
        <taxon>Streptomyces violaceusniger group</taxon>
    </lineage>
</organism>
<evidence type="ECO:0000313" key="2">
    <source>
        <dbReference type="Proteomes" id="UP000198609"/>
    </source>
</evidence>
<reference evidence="2" key="1">
    <citation type="submission" date="2016-10" db="EMBL/GenBank/DDBJ databases">
        <authorList>
            <person name="Varghese N."/>
            <person name="Submissions S."/>
        </authorList>
    </citation>
    <scope>NUCLEOTIDE SEQUENCE [LARGE SCALE GENOMIC DNA]</scope>
    <source>
        <strain evidence="2">DSM 40318</strain>
    </source>
</reference>
<dbReference type="SUPFAM" id="SSF51735">
    <property type="entry name" value="NAD(P)-binding Rossmann-fold domains"/>
    <property type="match status" value="1"/>
</dbReference>
<dbReference type="Gene3D" id="3.40.50.720">
    <property type="entry name" value="NAD(P)-binding Rossmann-like Domain"/>
    <property type="match status" value="1"/>
</dbReference>
<dbReference type="Proteomes" id="UP000198609">
    <property type="component" value="Unassembled WGS sequence"/>
</dbReference>
<evidence type="ECO:0008006" key="3">
    <source>
        <dbReference type="Google" id="ProtNLM"/>
    </source>
</evidence>
<proteinExistence type="predicted"/>
<dbReference type="AlphaFoldDB" id="A0A1H5AQF3"/>
<keyword evidence="2" id="KW-1185">Reference proteome</keyword>